<sequence length="195" mass="20937">MPRQRGAPVGLPWTTASTCGSSGSQGGQRQRLSVACALVGAPELLFLDEPTANVDPIARRRMRTVLREAVSKGAAMVYTSHDLNEVGDLCDRVVVLARGRVVAKGTPGELEERSGLQTLEVRTDELVAVGELDLPEVVGADLDGDALLLVSRDAAHTSDAVRRVAPDARLTVRSESFEDLYVRMVTQAEERSVES</sequence>
<evidence type="ECO:0000256" key="1">
    <source>
        <dbReference type="ARBA" id="ARBA00004202"/>
    </source>
</evidence>
<feature type="domain" description="ABC transporter" evidence="8">
    <location>
        <begin position="26"/>
        <end position="52"/>
    </location>
</feature>
<keyword evidence="6" id="KW-0046">Antibiotic resistance</keyword>
<dbReference type="InterPro" id="IPR003439">
    <property type="entry name" value="ABC_transporter-like_ATP-bd"/>
</dbReference>
<comment type="subcellular location">
    <subcellularLocation>
        <location evidence="1">Cell membrane</location>
        <topology evidence="1">Peripheral membrane protein</topology>
    </subcellularLocation>
</comment>
<reference evidence="9" key="1">
    <citation type="submission" date="2024-05" db="EMBL/GenBank/DDBJ databases">
        <title>Draft genome assemblies of 36 bacteria isolated from hibernating arctic ground squirrels.</title>
        <authorList>
            <person name="McKee H."/>
            <person name="Mullen L."/>
            <person name="Drown D.M."/>
            <person name="Duddleston K.N."/>
        </authorList>
    </citation>
    <scope>NUCLEOTIDE SEQUENCE</scope>
    <source>
        <strain evidence="9">AR004</strain>
    </source>
</reference>
<dbReference type="InterPro" id="IPR027417">
    <property type="entry name" value="P-loop_NTPase"/>
</dbReference>
<accession>A0AAU8N395</accession>
<comment type="similarity">
    <text evidence="2">Belongs to the ABC transporter superfamily.</text>
</comment>
<proteinExistence type="inferred from homology"/>
<dbReference type="PANTHER" id="PTHR42711:SF5">
    <property type="entry name" value="ABC TRANSPORTER ATP-BINDING PROTEIN NATA"/>
    <property type="match status" value="1"/>
</dbReference>
<dbReference type="EMBL" id="CP159989">
    <property type="protein sequence ID" value="XCP83146.1"/>
    <property type="molecule type" value="Genomic_DNA"/>
</dbReference>
<dbReference type="RefSeq" id="WP_366181356.1">
    <property type="nucleotide sequence ID" value="NZ_CP159989.1"/>
</dbReference>
<name>A0AAU8N395_9ACTO</name>
<dbReference type="Gene3D" id="3.40.50.300">
    <property type="entry name" value="P-loop containing nucleotide triphosphate hydrolases"/>
    <property type="match status" value="1"/>
</dbReference>
<dbReference type="GO" id="GO:0046677">
    <property type="term" value="P:response to antibiotic"/>
    <property type="evidence" value="ECO:0007669"/>
    <property type="project" value="UniProtKB-KW"/>
</dbReference>
<dbReference type="PANTHER" id="PTHR42711">
    <property type="entry name" value="ABC TRANSPORTER ATP-BINDING PROTEIN"/>
    <property type="match status" value="1"/>
</dbReference>
<evidence type="ECO:0000256" key="2">
    <source>
        <dbReference type="ARBA" id="ARBA00005417"/>
    </source>
</evidence>
<keyword evidence="5 9" id="KW-0067">ATP-binding</keyword>
<gene>
    <name evidence="9" type="ORF">ABXS69_04535</name>
</gene>
<feature type="region of interest" description="Disordered" evidence="7">
    <location>
        <begin position="1"/>
        <end position="27"/>
    </location>
</feature>
<keyword evidence="3" id="KW-0813">Transport</keyword>
<dbReference type="GO" id="GO:0005886">
    <property type="term" value="C:plasma membrane"/>
    <property type="evidence" value="ECO:0007669"/>
    <property type="project" value="UniProtKB-SubCell"/>
</dbReference>
<dbReference type="Pfam" id="PF00005">
    <property type="entry name" value="ABC_tran"/>
    <property type="match status" value="1"/>
</dbReference>
<protein>
    <submittedName>
        <fullName evidence="9">ATP-binding cassette domain-containing protein</fullName>
    </submittedName>
</protein>
<evidence type="ECO:0000313" key="9">
    <source>
        <dbReference type="EMBL" id="XCP83146.1"/>
    </source>
</evidence>
<dbReference type="InterPro" id="IPR050763">
    <property type="entry name" value="ABC_transporter_ATP-binding"/>
</dbReference>
<dbReference type="SUPFAM" id="SSF52540">
    <property type="entry name" value="P-loop containing nucleoside triphosphate hydrolases"/>
    <property type="match status" value="1"/>
</dbReference>
<organism evidence="9">
    <name type="scientific">Actinomyces timonensis</name>
    <dbReference type="NCBI Taxonomy" id="1288391"/>
    <lineage>
        <taxon>Bacteria</taxon>
        <taxon>Bacillati</taxon>
        <taxon>Actinomycetota</taxon>
        <taxon>Actinomycetes</taxon>
        <taxon>Actinomycetales</taxon>
        <taxon>Actinomycetaceae</taxon>
        <taxon>Actinomyces</taxon>
    </lineage>
</organism>
<dbReference type="GO" id="GO:0016887">
    <property type="term" value="F:ATP hydrolysis activity"/>
    <property type="evidence" value="ECO:0007669"/>
    <property type="project" value="InterPro"/>
</dbReference>
<dbReference type="AlphaFoldDB" id="A0AAU8N395"/>
<evidence type="ECO:0000256" key="7">
    <source>
        <dbReference type="SAM" id="MobiDB-lite"/>
    </source>
</evidence>
<evidence type="ECO:0000259" key="8">
    <source>
        <dbReference type="Pfam" id="PF00005"/>
    </source>
</evidence>
<evidence type="ECO:0000256" key="6">
    <source>
        <dbReference type="ARBA" id="ARBA00023251"/>
    </source>
</evidence>
<evidence type="ECO:0000256" key="5">
    <source>
        <dbReference type="ARBA" id="ARBA00022840"/>
    </source>
</evidence>
<keyword evidence="4" id="KW-0547">Nucleotide-binding</keyword>
<evidence type="ECO:0000256" key="4">
    <source>
        <dbReference type="ARBA" id="ARBA00022741"/>
    </source>
</evidence>
<evidence type="ECO:0000256" key="3">
    <source>
        <dbReference type="ARBA" id="ARBA00022448"/>
    </source>
</evidence>
<dbReference type="GO" id="GO:0005524">
    <property type="term" value="F:ATP binding"/>
    <property type="evidence" value="ECO:0007669"/>
    <property type="project" value="UniProtKB-KW"/>
</dbReference>